<evidence type="ECO:0000256" key="2">
    <source>
        <dbReference type="ARBA" id="ARBA00022741"/>
    </source>
</evidence>
<reference evidence="6" key="2">
    <citation type="submission" date="2025-09" db="UniProtKB">
        <authorList>
            <consortium name="Ensembl"/>
        </authorList>
    </citation>
    <scope>IDENTIFICATION</scope>
</reference>
<evidence type="ECO:0000313" key="7">
    <source>
        <dbReference type="Proteomes" id="UP000472262"/>
    </source>
</evidence>
<sequence>ISAKQYRLVSTSLRIVLVGKTGSGKSSTGNTILGQKCFKEEVSPESVTTTCERQEVQIGEKSISIIDTPGLFDTSISEQELKNEIGRCVEMSVPGPHAFLLVIRLGVRFTDEEKNTVRWIQKNFGEEASRYTIILFTHADYLKGKSLHEYFTKSNDLNALVNECSGQYHSFNNEDTRNLAVSVFNFILSWNHYILFNLFLYIL</sequence>
<feature type="transmembrane region" description="Helical" evidence="4">
    <location>
        <begin position="179"/>
        <end position="202"/>
    </location>
</feature>
<dbReference type="InterPro" id="IPR027417">
    <property type="entry name" value="P-loop_NTPase"/>
</dbReference>
<evidence type="ECO:0000256" key="4">
    <source>
        <dbReference type="SAM" id="Phobius"/>
    </source>
</evidence>
<reference evidence="6" key="1">
    <citation type="submission" date="2025-08" db="UniProtKB">
        <authorList>
            <consortium name="Ensembl"/>
        </authorList>
    </citation>
    <scope>IDENTIFICATION</scope>
</reference>
<evidence type="ECO:0000313" key="6">
    <source>
        <dbReference type="Ensembl" id="ENSSGRP00000026007.1"/>
    </source>
</evidence>
<keyword evidence="7" id="KW-1185">Reference proteome</keyword>
<dbReference type="Gene3D" id="3.40.50.300">
    <property type="entry name" value="P-loop containing nucleotide triphosphate hydrolases"/>
    <property type="match status" value="1"/>
</dbReference>
<keyword evidence="2" id="KW-0547">Nucleotide-binding</keyword>
<keyword evidence="4" id="KW-1133">Transmembrane helix</keyword>
<dbReference type="InterPro" id="IPR045058">
    <property type="entry name" value="GIMA/IAN/Toc"/>
</dbReference>
<dbReference type="AlphaFoldDB" id="A0A672LJG1"/>
<comment type="similarity">
    <text evidence="1">Belongs to the TRAFAC class TrmE-Era-EngA-EngB-Septin-like GTPase superfamily. AIG1/Toc34/Toc159-like paraseptin GTPase family. IAN subfamily.</text>
</comment>
<dbReference type="SUPFAM" id="SSF52540">
    <property type="entry name" value="P-loop containing nucleoside triphosphate hydrolases"/>
    <property type="match status" value="1"/>
</dbReference>
<accession>A0A672LJG1</accession>
<evidence type="ECO:0000256" key="3">
    <source>
        <dbReference type="ARBA" id="ARBA00023134"/>
    </source>
</evidence>
<dbReference type="PANTHER" id="PTHR10903">
    <property type="entry name" value="GTPASE, IMAP FAMILY MEMBER-RELATED"/>
    <property type="match status" value="1"/>
</dbReference>
<evidence type="ECO:0000259" key="5">
    <source>
        <dbReference type="PROSITE" id="PS51720"/>
    </source>
</evidence>
<dbReference type="GO" id="GO:0005525">
    <property type="term" value="F:GTP binding"/>
    <property type="evidence" value="ECO:0007669"/>
    <property type="project" value="UniProtKB-KW"/>
</dbReference>
<dbReference type="PROSITE" id="PS51720">
    <property type="entry name" value="G_AIG1"/>
    <property type="match status" value="1"/>
</dbReference>
<protein>
    <recommendedName>
        <fullName evidence="5">AIG1-type G domain-containing protein</fullName>
    </recommendedName>
</protein>
<dbReference type="Proteomes" id="UP000472262">
    <property type="component" value="Unassembled WGS sequence"/>
</dbReference>
<organism evidence="6 7">
    <name type="scientific">Sinocyclocheilus grahami</name>
    <name type="common">Dianchi golden-line fish</name>
    <name type="synonym">Barbus grahami</name>
    <dbReference type="NCBI Taxonomy" id="75366"/>
    <lineage>
        <taxon>Eukaryota</taxon>
        <taxon>Metazoa</taxon>
        <taxon>Chordata</taxon>
        <taxon>Craniata</taxon>
        <taxon>Vertebrata</taxon>
        <taxon>Euteleostomi</taxon>
        <taxon>Actinopterygii</taxon>
        <taxon>Neopterygii</taxon>
        <taxon>Teleostei</taxon>
        <taxon>Ostariophysi</taxon>
        <taxon>Cypriniformes</taxon>
        <taxon>Cyprinidae</taxon>
        <taxon>Cyprininae</taxon>
        <taxon>Sinocyclocheilus</taxon>
    </lineage>
</organism>
<dbReference type="InParanoid" id="A0A672LJG1"/>
<keyword evidence="4" id="KW-0472">Membrane</keyword>
<feature type="domain" description="AIG1-type G" evidence="5">
    <location>
        <begin position="10"/>
        <end position="203"/>
    </location>
</feature>
<name>A0A672LJG1_SINGR</name>
<dbReference type="FunFam" id="3.40.50.300:FF:000366">
    <property type="entry name" value="GTPase, IMAP family member 2"/>
    <property type="match status" value="1"/>
</dbReference>
<keyword evidence="4" id="KW-0812">Transmembrane</keyword>
<dbReference type="Ensembl" id="ENSSGRT00000028021.1">
    <property type="protein sequence ID" value="ENSSGRP00000026007.1"/>
    <property type="gene ID" value="ENSSGRG00000015065.1"/>
</dbReference>
<evidence type="ECO:0000256" key="1">
    <source>
        <dbReference type="ARBA" id="ARBA00008535"/>
    </source>
</evidence>
<dbReference type="CDD" id="cd01852">
    <property type="entry name" value="AIG1"/>
    <property type="match status" value="1"/>
</dbReference>
<dbReference type="PANTHER" id="PTHR10903:SF188">
    <property type="entry name" value="GTPASE IMAP FAMILY MEMBER 2-LIKE-RELATED"/>
    <property type="match status" value="1"/>
</dbReference>
<proteinExistence type="inferred from homology"/>
<dbReference type="Pfam" id="PF04548">
    <property type="entry name" value="AIG1"/>
    <property type="match status" value="1"/>
</dbReference>
<dbReference type="InterPro" id="IPR006703">
    <property type="entry name" value="G_AIG1"/>
</dbReference>
<dbReference type="OMA" id="NTIKWIM"/>
<keyword evidence="3" id="KW-0342">GTP-binding</keyword>